<protein>
    <submittedName>
        <fullName evidence="3">Periplasmic binding protein</fullName>
    </submittedName>
</protein>
<reference evidence="3 4" key="1">
    <citation type="journal article" date="2010" name="Stand. Genomic Sci.">
        <title>Complete genome sequence of Spirochaeta smaragdinae type strain (SEBR 4228).</title>
        <authorList>
            <person name="Mavromatis K."/>
            <person name="Yasawong M."/>
            <person name="Chertkov O."/>
            <person name="Lapidus A."/>
            <person name="Lucas S."/>
            <person name="Nolan M."/>
            <person name="Del Rio T.G."/>
            <person name="Tice H."/>
            <person name="Cheng J.F."/>
            <person name="Pitluck S."/>
            <person name="Liolios K."/>
            <person name="Ivanova N."/>
            <person name="Tapia R."/>
            <person name="Han C."/>
            <person name="Bruce D."/>
            <person name="Goodwin L."/>
            <person name="Pati A."/>
            <person name="Chen A."/>
            <person name="Palaniappan K."/>
            <person name="Land M."/>
            <person name="Hauser L."/>
            <person name="Chang Y.J."/>
            <person name="Jeffries C.D."/>
            <person name="Detter J.C."/>
            <person name="Rohde M."/>
            <person name="Brambilla E."/>
            <person name="Spring S."/>
            <person name="Goker M."/>
            <person name="Sikorski J."/>
            <person name="Woyke T."/>
            <person name="Bristow J."/>
            <person name="Eisen J.A."/>
            <person name="Markowitz V."/>
            <person name="Hugenholtz P."/>
            <person name="Klenk H.P."/>
            <person name="Kyrpides N.C."/>
        </authorList>
    </citation>
    <scope>NUCLEOTIDE SEQUENCE [LARGE SCALE GENOMIC DNA]</scope>
    <source>
        <strain evidence="4">DSM 11293 / JCM 15392 / SEBR 4228</strain>
    </source>
</reference>
<dbReference type="InterPro" id="IPR002491">
    <property type="entry name" value="ABC_transptr_periplasmic_BD"/>
</dbReference>
<accession>E1R7J3</accession>
<proteinExistence type="predicted"/>
<dbReference type="PANTHER" id="PTHR30535:SF34">
    <property type="entry name" value="MOLYBDATE-BINDING PROTEIN MOLA"/>
    <property type="match status" value="1"/>
</dbReference>
<dbReference type="Gene3D" id="1.20.58.2180">
    <property type="match status" value="1"/>
</dbReference>
<name>E1R7J3_SEDSS</name>
<keyword evidence="4" id="KW-1185">Reference proteome</keyword>
<dbReference type="EMBL" id="CP002116">
    <property type="protein sequence ID" value="ADK82698.1"/>
    <property type="molecule type" value="Genomic_DNA"/>
</dbReference>
<feature type="signal peptide" evidence="1">
    <location>
        <begin position="1"/>
        <end position="25"/>
    </location>
</feature>
<keyword evidence="1" id="KW-0732">Signal</keyword>
<dbReference type="OrthoDB" id="368509at2"/>
<dbReference type="STRING" id="573413.Spirs_3610"/>
<dbReference type="eggNOG" id="COG0614">
    <property type="taxonomic scope" value="Bacteria"/>
</dbReference>
<dbReference type="PROSITE" id="PS51257">
    <property type="entry name" value="PROKAR_LIPOPROTEIN"/>
    <property type="match status" value="1"/>
</dbReference>
<evidence type="ECO:0000313" key="3">
    <source>
        <dbReference type="EMBL" id="ADK82698.1"/>
    </source>
</evidence>
<sequence>MKRNHHKSRVLWGSLVLTLLLTLGACNKGADSAAQGSKPTTEATVAATPETRSVTNCDGTVITVPYKVERIGCLFGPSYEKVVMLGAEDKIVFDGDYHIYSWPWSNVIYKHVDEVPGIKNAHSSPNIEDLVGYKPDIVFNFPNPNTTKAMNEAGMAVVPLASKPAYDSIVDEIGVYAEAIGGDAPKVAERYAAYFHAVVERISAVVDTIPEVERPNVYFANQEILMTHGSASSILDLIKVSGGVPVTTTLEGGGKTKVTAEQLLEWNPDYIFVDHAGSSGNATAEEVIHEMLSDDLYAEMSAVAQDHIFIVPTGVFFWDSGVQKPLLMLYLASTLYPDRFPDVDMTAELKKFYSEFFYYDLSDEQARRILAHLDPET</sequence>
<dbReference type="PROSITE" id="PS50983">
    <property type="entry name" value="FE_B12_PBP"/>
    <property type="match status" value="1"/>
</dbReference>
<dbReference type="SUPFAM" id="SSF53807">
    <property type="entry name" value="Helical backbone' metal receptor"/>
    <property type="match status" value="1"/>
</dbReference>
<gene>
    <name evidence="3" type="ordered locus">Spirs_3610</name>
</gene>
<feature type="domain" description="Fe/B12 periplasmic-binding" evidence="2">
    <location>
        <begin position="70"/>
        <end position="339"/>
    </location>
</feature>
<evidence type="ECO:0000256" key="1">
    <source>
        <dbReference type="SAM" id="SignalP"/>
    </source>
</evidence>
<dbReference type="RefSeq" id="WP_013256157.1">
    <property type="nucleotide sequence ID" value="NC_014364.1"/>
</dbReference>
<organism evidence="3 4">
    <name type="scientific">Sediminispirochaeta smaragdinae (strain DSM 11293 / JCM 15392 / SEBR 4228)</name>
    <name type="common">Spirochaeta smaragdinae</name>
    <dbReference type="NCBI Taxonomy" id="573413"/>
    <lineage>
        <taxon>Bacteria</taxon>
        <taxon>Pseudomonadati</taxon>
        <taxon>Spirochaetota</taxon>
        <taxon>Spirochaetia</taxon>
        <taxon>Spirochaetales</taxon>
        <taxon>Spirochaetaceae</taxon>
        <taxon>Sediminispirochaeta</taxon>
    </lineage>
</organism>
<dbReference type="InterPro" id="IPR050902">
    <property type="entry name" value="ABC_Transporter_SBP"/>
</dbReference>
<dbReference type="PANTHER" id="PTHR30535">
    <property type="entry name" value="VITAMIN B12-BINDING PROTEIN"/>
    <property type="match status" value="1"/>
</dbReference>
<feature type="chain" id="PRO_5003150595" evidence="1">
    <location>
        <begin position="26"/>
        <end position="377"/>
    </location>
</feature>
<dbReference type="Proteomes" id="UP000002318">
    <property type="component" value="Chromosome"/>
</dbReference>
<dbReference type="KEGG" id="ssm:Spirs_3610"/>
<dbReference type="HOGENOM" id="CLU_038034_13_2_12"/>
<evidence type="ECO:0000313" key="4">
    <source>
        <dbReference type="Proteomes" id="UP000002318"/>
    </source>
</evidence>
<dbReference type="Pfam" id="PF01497">
    <property type="entry name" value="Peripla_BP_2"/>
    <property type="match status" value="1"/>
</dbReference>
<evidence type="ECO:0000259" key="2">
    <source>
        <dbReference type="PROSITE" id="PS50983"/>
    </source>
</evidence>
<dbReference type="Gene3D" id="3.40.50.1980">
    <property type="entry name" value="Nitrogenase molybdenum iron protein domain"/>
    <property type="match status" value="2"/>
</dbReference>
<dbReference type="AlphaFoldDB" id="E1R7J3"/>